<dbReference type="InterPro" id="IPR001932">
    <property type="entry name" value="PPM-type_phosphatase-like_dom"/>
</dbReference>
<evidence type="ECO:0000313" key="6">
    <source>
        <dbReference type="Proteomes" id="UP000215506"/>
    </source>
</evidence>
<dbReference type="SMART" id="SM00331">
    <property type="entry name" value="PP2C_SIG"/>
    <property type="match status" value="1"/>
</dbReference>
<dbReference type="Pfam" id="PF00072">
    <property type="entry name" value="Response_reg"/>
    <property type="match status" value="1"/>
</dbReference>
<feature type="region of interest" description="Disordered" evidence="3">
    <location>
        <begin position="1"/>
        <end position="91"/>
    </location>
</feature>
<dbReference type="AlphaFoldDB" id="A0A231H7U2"/>
<dbReference type="CDD" id="cd00156">
    <property type="entry name" value="REC"/>
    <property type="match status" value="1"/>
</dbReference>
<dbReference type="SUPFAM" id="SSF52172">
    <property type="entry name" value="CheY-like"/>
    <property type="match status" value="1"/>
</dbReference>
<dbReference type="Gene3D" id="3.40.50.2300">
    <property type="match status" value="1"/>
</dbReference>
<dbReference type="GO" id="GO:0016791">
    <property type="term" value="F:phosphatase activity"/>
    <property type="evidence" value="ECO:0007669"/>
    <property type="project" value="TreeGrafter"/>
</dbReference>
<dbReference type="InterPro" id="IPR011006">
    <property type="entry name" value="CheY-like_superfamily"/>
</dbReference>
<evidence type="ECO:0000256" key="1">
    <source>
        <dbReference type="ARBA" id="ARBA00022801"/>
    </source>
</evidence>
<evidence type="ECO:0000259" key="4">
    <source>
        <dbReference type="PROSITE" id="PS50110"/>
    </source>
</evidence>
<feature type="compositionally biased region" description="Basic and acidic residues" evidence="3">
    <location>
        <begin position="26"/>
        <end position="39"/>
    </location>
</feature>
<dbReference type="PROSITE" id="PS50110">
    <property type="entry name" value="RESPONSE_REGULATORY"/>
    <property type="match status" value="1"/>
</dbReference>
<dbReference type="SMART" id="SM00448">
    <property type="entry name" value="REC"/>
    <property type="match status" value="1"/>
</dbReference>
<keyword evidence="2" id="KW-0597">Phosphoprotein</keyword>
<comment type="caution">
    <text evidence="5">The sequence shown here is derived from an EMBL/GenBank/DDBJ whole genome shotgun (WGS) entry which is preliminary data.</text>
</comment>
<dbReference type="Proteomes" id="UP000215506">
    <property type="component" value="Unassembled WGS sequence"/>
</dbReference>
<keyword evidence="6" id="KW-1185">Reference proteome</keyword>
<feature type="domain" description="Response regulatory" evidence="4">
    <location>
        <begin position="99"/>
        <end position="215"/>
    </location>
</feature>
<dbReference type="Gene3D" id="3.60.40.10">
    <property type="entry name" value="PPM-type phosphatase domain"/>
    <property type="match status" value="1"/>
</dbReference>
<dbReference type="PANTHER" id="PTHR43156:SF2">
    <property type="entry name" value="STAGE II SPORULATION PROTEIN E"/>
    <property type="match status" value="1"/>
</dbReference>
<dbReference type="GO" id="GO:0000160">
    <property type="term" value="P:phosphorelay signal transduction system"/>
    <property type="evidence" value="ECO:0007669"/>
    <property type="project" value="InterPro"/>
</dbReference>
<dbReference type="InterPro" id="IPR001789">
    <property type="entry name" value="Sig_transdc_resp-reg_receiver"/>
</dbReference>
<dbReference type="Pfam" id="PF07228">
    <property type="entry name" value="SpoIIE"/>
    <property type="match status" value="1"/>
</dbReference>
<gene>
    <name evidence="5" type="primary">rssB</name>
    <name evidence="5" type="ORF">B7C42_02961</name>
</gene>
<name>A0A231H7U2_9NOCA</name>
<keyword evidence="1" id="KW-0378">Hydrolase</keyword>
<reference evidence="5 6" key="1">
    <citation type="submission" date="2017-07" db="EMBL/GenBank/DDBJ databases">
        <title>First draft Genome Sequence of Nocardia cerradoensis isolated from human infection.</title>
        <authorList>
            <person name="Carrasco G."/>
        </authorList>
    </citation>
    <scope>NUCLEOTIDE SEQUENCE [LARGE SCALE GENOMIC DNA]</scope>
    <source>
        <strain evidence="5 6">CNM20130759</strain>
    </source>
</reference>
<feature type="compositionally biased region" description="Polar residues" evidence="3">
    <location>
        <begin position="56"/>
        <end position="70"/>
    </location>
</feature>
<evidence type="ECO:0000313" key="5">
    <source>
        <dbReference type="EMBL" id="OXR45004.1"/>
    </source>
</evidence>
<sequence>MSKRAVPGTVAVPSSRSDAAGALRADTVRIRRIDGDPRPRTVAVTEQTPRFRDVSSRSAGHSSEGPNSASVRDENRGSTVRPPLDGVTPLGTSSPLGQTILLVEDDPGDALLVEELVADGAPGVRLEHVRSLAEAGAWLAAGLPDCVLLDLNLPDSHGLDALAQLREYTDQVAVVVMTGLDEEQTGLAAMAAGAQDYLVKGRVEPEWFGRAVRYAIQRKQAERTTAALRASTMRAQENARLERGLLPKPLLRGTPIVDVVSRYRPGRAHSLLGGDFYDVVQEEDGTVHALIGDVAGHGPDEAAIGVGLRLAWRTLVFSGITGPRQLQLLEEVLVAERTGPQTFATLTTLYAPPGRGAVEVIRAGHPGMLVHSPTGTEWLEVPGGPALGFMPGRADWPVTEVTVPAGTGLVLFTDGLFEVRTGTGDWLGEDGLLAMAKGVSVDQPARYLDELLGQVESAAAPAGGLDDDLAIVYLRWHGGERAR</sequence>
<feature type="modified residue" description="4-aspartylphosphate" evidence="2">
    <location>
        <position position="150"/>
    </location>
</feature>
<dbReference type="InterPro" id="IPR036457">
    <property type="entry name" value="PPM-type-like_dom_sf"/>
</dbReference>
<dbReference type="EMBL" id="NGAF01000005">
    <property type="protein sequence ID" value="OXR45004.1"/>
    <property type="molecule type" value="Genomic_DNA"/>
</dbReference>
<dbReference type="PANTHER" id="PTHR43156">
    <property type="entry name" value="STAGE II SPORULATION PROTEIN E-RELATED"/>
    <property type="match status" value="1"/>
</dbReference>
<organism evidence="5 6">
    <name type="scientific">Nocardia cerradoensis</name>
    <dbReference type="NCBI Taxonomy" id="85688"/>
    <lineage>
        <taxon>Bacteria</taxon>
        <taxon>Bacillati</taxon>
        <taxon>Actinomycetota</taxon>
        <taxon>Actinomycetes</taxon>
        <taxon>Mycobacteriales</taxon>
        <taxon>Nocardiaceae</taxon>
        <taxon>Nocardia</taxon>
    </lineage>
</organism>
<evidence type="ECO:0000256" key="3">
    <source>
        <dbReference type="SAM" id="MobiDB-lite"/>
    </source>
</evidence>
<protein>
    <submittedName>
        <fullName evidence="5">Swarming motility regulation protein RssB</fullName>
    </submittedName>
</protein>
<accession>A0A231H7U2</accession>
<dbReference type="InterPro" id="IPR052016">
    <property type="entry name" value="Bact_Sigma-Reg"/>
</dbReference>
<proteinExistence type="predicted"/>
<evidence type="ECO:0000256" key="2">
    <source>
        <dbReference type="PROSITE-ProRule" id="PRU00169"/>
    </source>
</evidence>